<feature type="region of interest" description="Disordered" evidence="1">
    <location>
        <begin position="108"/>
        <end position="130"/>
    </location>
</feature>
<organism evidence="4">
    <name type="scientific">Eiseniibacteriota bacterium</name>
    <dbReference type="NCBI Taxonomy" id="2212470"/>
    <lineage>
        <taxon>Bacteria</taxon>
        <taxon>Candidatus Eiseniibacteriota</taxon>
    </lineage>
</organism>
<feature type="domain" description="Amidohydrolase-related" evidence="3">
    <location>
        <begin position="377"/>
        <end position="440"/>
    </location>
</feature>
<name>A0A832I6M8_UNCEI</name>
<dbReference type="GO" id="GO:0016810">
    <property type="term" value="F:hydrolase activity, acting on carbon-nitrogen (but not peptide) bonds"/>
    <property type="evidence" value="ECO:0007669"/>
    <property type="project" value="InterPro"/>
</dbReference>
<dbReference type="AlphaFoldDB" id="A0A832I6M8"/>
<keyword evidence="4" id="KW-0378">Hydrolase</keyword>
<dbReference type="InterPro" id="IPR006680">
    <property type="entry name" value="Amidohydro-rel"/>
</dbReference>
<reference evidence="4" key="1">
    <citation type="journal article" date="2020" name="mSystems">
        <title>Genome- and Community-Level Interaction Insights into Carbon Utilization and Element Cycling Functions of Hydrothermarchaeota in Hydrothermal Sediment.</title>
        <authorList>
            <person name="Zhou Z."/>
            <person name="Liu Y."/>
            <person name="Xu W."/>
            <person name="Pan J."/>
            <person name="Luo Z.H."/>
            <person name="Li M."/>
        </authorList>
    </citation>
    <scope>NUCLEOTIDE SEQUENCE [LARGE SCALE GENOMIC DNA]</scope>
    <source>
        <strain evidence="4">SpSt-381</strain>
    </source>
</reference>
<dbReference type="InterPro" id="IPR011059">
    <property type="entry name" value="Metal-dep_hydrolase_composite"/>
</dbReference>
<accession>A0A832I6M8</accession>
<dbReference type="InterPro" id="IPR032466">
    <property type="entry name" value="Metal_Hydrolase"/>
</dbReference>
<evidence type="ECO:0000256" key="1">
    <source>
        <dbReference type="SAM" id="MobiDB-lite"/>
    </source>
</evidence>
<dbReference type="Gene3D" id="3.20.20.140">
    <property type="entry name" value="Metal-dependent hydrolases"/>
    <property type="match status" value="2"/>
</dbReference>
<feature type="region of interest" description="Disordered" evidence="1">
    <location>
        <begin position="540"/>
        <end position="572"/>
    </location>
</feature>
<dbReference type="PANTHER" id="PTHR43135:SF3">
    <property type="entry name" value="ALPHA-D-RIBOSE 1-METHYLPHOSPHONATE 5-TRIPHOSPHATE DIPHOSPHATASE"/>
    <property type="match status" value="1"/>
</dbReference>
<comment type="caution">
    <text evidence="4">The sequence shown here is derived from an EMBL/GenBank/DDBJ whole genome shotgun (WGS) entry which is preliminary data.</text>
</comment>
<feature type="domain" description="Amidohydrolase-related" evidence="3">
    <location>
        <begin position="649"/>
        <end position="973"/>
    </location>
</feature>
<dbReference type="Gene3D" id="2.30.40.10">
    <property type="entry name" value="Urease, subunit C, domain 1"/>
    <property type="match status" value="1"/>
</dbReference>
<evidence type="ECO:0000256" key="2">
    <source>
        <dbReference type="SAM" id="SignalP"/>
    </source>
</evidence>
<evidence type="ECO:0000259" key="3">
    <source>
        <dbReference type="Pfam" id="PF01979"/>
    </source>
</evidence>
<sequence length="1056" mass="111800">MPLSAPAARAARRAAGAALAALALAACPPTDSLAATPRVHALVNARIVTAPGSVIPRGTVVVRDGLIEAVGANVRPPADARIWDAESLTVYPGLIDAFVVPAEAARGPGAPAAAPAGPPRRADTDEPARGAVSALRSVTPEARVVEGPPLAREQVEALRAAGFAAAHVAPRRGIVRGQSALVGLGDASPNASVIRPDVSQVVSIEALPQGYPGSLMGGIAVIRQTFADAAWYRDVQAAHARRPGAAERPEANVSLEALQPAVAGVQPVTFVADEMLEVLRAAALAREAGVAARVVGAGDEYKRAAEIAATRLPLVVPVNFPEAPDASSPDDALEVATEQLRHWQQAPGNAAALSRAGASFALTAHGLRDAKRFRAHVARAVRRGLKPAEALAAVTTVPAAMLGVADRLGTIAPGRIANLTVTRGELFSEDGEVREVWVDGVRHEAGRDEGAFAGTWDLRGSGAALGLAVATEPDTVVRFWTADHPDTQRAREVRLAGDRLAFTLDASMLGMLQVELRRRFDRVDGGGLRTDGETVALAGWKRPAPKDGAGRGGRGGRGEGAAAARGPDPADDLVETPRAMGQSEAWRVARPARPAALVVRNATIWTAGPQGVLENADLLVRDGRIAAVGRGLRAPANAVVVDGTGRHVAPGIIDEHSHAAILGNVNECTNSVTAEVRIADVVNSESIHIYRQLAGGTTMQHLLHGSCNAIGGQAALVKNRWGEAPERLLFEAATPTIKFALGENPKQSNWEQRTARYPASRAGVEQMIRDAFLRARDYRAAQAEHREGRRPLPPRRDLQLEAVAEILEGRRLIHAHSYRQDEILMLMRLAESFGFRVGTFTHILEGYKAADELAAHGASAMGFSDWWAYKHEVIDAIPWNGYLLWDRGVNAGFNSDDANLSRRLNTEAGKAVKYGPMPPAEAIKLVTLNPAKALRVDHRVGSLEPGKDADFAIWNGPPLSQYARVEQTWVDGRLAFDRAADLAARPAFAAEREALLARARAAKKEGSPPGGRGAWPPRYLEETDQSGNHCGGGDVHGDGFVSEFLRRALRAGEAAR</sequence>
<proteinExistence type="predicted"/>
<dbReference type="SUPFAM" id="SSF51338">
    <property type="entry name" value="Composite domain of metallo-dependent hydrolases"/>
    <property type="match status" value="2"/>
</dbReference>
<dbReference type="PANTHER" id="PTHR43135">
    <property type="entry name" value="ALPHA-D-RIBOSE 1-METHYLPHOSPHONATE 5-TRIPHOSPHATE DIPHOSPHATASE"/>
    <property type="match status" value="1"/>
</dbReference>
<dbReference type="SUPFAM" id="SSF51556">
    <property type="entry name" value="Metallo-dependent hydrolases"/>
    <property type="match status" value="2"/>
</dbReference>
<protein>
    <submittedName>
        <fullName evidence="4">Amidohydrolase</fullName>
    </submittedName>
</protein>
<gene>
    <name evidence="4" type="ORF">ENR23_08930</name>
</gene>
<feature type="chain" id="PRO_5033028380" evidence="2">
    <location>
        <begin position="35"/>
        <end position="1056"/>
    </location>
</feature>
<feature type="signal peptide" evidence="2">
    <location>
        <begin position="1"/>
        <end position="34"/>
    </location>
</feature>
<evidence type="ECO:0000313" key="4">
    <source>
        <dbReference type="EMBL" id="HGZ43533.1"/>
    </source>
</evidence>
<dbReference type="InterPro" id="IPR051781">
    <property type="entry name" value="Metallo-dep_Hydrolase"/>
</dbReference>
<keyword evidence="2" id="KW-0732">Signal</keyword>
<dbReference type="Pfam" id="PF01979">
    <property type="entry name" value="Amidohydro_1"/>
    <property type="match status" value="2"/>
</dbReference>
<feature type="region of interest" description="Disordered" evidence="1">
    <location>
        <begin position="1001"/>
        <end position="1033"/>
    </location>
</feature>
<dbReference type="EMBL" id="DSQF01000018">
    <property type="protein sequence ID" value="HGZ43533.1"/>
    <property type="molecule type" value="Genomic_DNA"/>
</dbReference>
<feature type="compositionally biased region" description="Gly residues" evidence="1">
    <location>
        <begin position="550"/>
        <end position="559"/>
    </location>
</feature>